<dbReference type="InterPro" id="IPR032466">
    <property type="entry name" value="Metal_Hydrolase"/>
</dbReference>
<evidence type="ECO:0000313" key="4">
    <source>
        <dbReference type="Proteomes" id="UP001620645"/>
    </source>
</evidence>
<dbReference type="AlphaFoldDB" id="A0ABD2JZ82"/>
<dbReference type="PANTHER" id="PTHR11113:SF14">
    <property type="entry name" value="N-ACETYLGLUCOSAMINE-6-PHOSPHATE DEACETYLASE"/>
    <property type="match status" value="1"/>
</dbReference>
<proteinExistence type="predicted"/>
<dbReference type="InterPro" id="IPR006680">
    <property type="entry name" value="Amidohydro-rel"/>
</dbReference>
<sequence length="173" mass="17913">MEHRRDAGIFGLLAMSGTQPVYYGIIADGIHVNELAIQLAFSANPSGAILVTDCIAALGLGDGVHSLGEVSVRVEGAVAKVDDGSETLAGSVSSMPHCVRTFSKVISKFSSKSDGLAEAMKAATLNPASFLGIAHQMGTLKEGSNADFVLVDGEANVFATFIGAIKCFQQPQL</sequence>
<dbReference type="InterPro" id="IPR011059">
    <property type="entry name" value="Metal-dep_hydrolase_composite"/>
</dbReference>
<dbReference type="PANTHER" id="PTHR11113">
    <property type="entry name" value="N-ACETYLGLUCOSAMINE-6-PHOSPHATE DEACETYLASE"/>
    <property type="match status" value="1"/>
</dbReference>
<dbReference type="Pfam" id="PF01979">
    <property type="entry name" value="Amidohydro_1"/>
    <property type="match status" value="1"/>
</dbReference>
<comment type="caution">
    <text evidence="3">The sequence shown here is derived from an EMBL/GenBank/DDBJ whole genome shotgun (WGS) entry which is preliminary data.</text>
</comment>
<keyword evidence="4" id="KW-1185">Reference proteome</keyword>
<dbReference type="Gene3D" id="2.30.40.10">
    <property type="entry name" value="Urease, subunit C, domain 1"/>
    <property type="match status" value="1"/>
</dbReference>
<protein>
    <recommendedName>
        <fullName evidence="2">Amidohydrolase-related domain-containing protein</fullName>
    </recommendedName>
</protein>
<dbReference type="Proteomes" id="UP001620645">
    <property type="component" value="Unassembled WGS sequence"/>
</dbReference>
<evidence type="ECO:0000259" key="2">
    <source>
        <dbReference type="Pfam" id="PF01979"/>
    </source>
</evidence>
<dbReference type="Gene3D" id="3.20.20.140">
    <property type="entry name" value="Metal-dependent hydrolases"/>
    <property type="match status" value="1"/>
</dbReference>
<keyword evidence="1" id="KW-0378">Hydrolase</keyword>
<evidence type="ECO:0000313" key="3">
    <source>
        <dbReference type="EMBL" id="KAL3095956.1"/>
    </source>
</evidence>
<evidence type="ECO:0000256" key="1">
    <source>
        <dbReference type="ARBA" id="ARBA00022801"/>
    </source>
</evidence>
<name>A0ABD2JZ82_HETSC</name>
<organism evidence="3 4">
    <name type="scientific">Heterodera schachtii</name>
    <name type="common">Sugarbeet cyst nematode worm</name>
    <name type="synonym">Tylenchus schachtii</name>
    <dbReference type="NCBI Taxonomy" id="97005"/>
    <lineage>
        <taxon>Eukaryota</taxon>
        <taxon>Metazoa</taxon>
        <taxon>Ecdysozoa</taxon>
        <taxon>Nematoda</taxon>
        <taxon>Chromadorea</taxon>
        <taxon>Rhabditida</taxon>
        <taxon>Tylenchina</taxon>
        <taxon>Tylenchomorpha</taxon>
        <taxon>Tylenchoidea</taxon>
        <taxon>Heteroderidae</taxon>
        <taxon>Heteroderinae</taxon>
        <taxon>Heterodera</taxon>
    </lineage>
</organism>
<dbReference type="GO" id="GO:0016787">
    <property type="term" value="F:hydrolase activity"/>
    <property type="evidence" value="ECO:0007669"/>
    <property type="project" value="UniProtKB-KW"/>
</dbReference>
<dbReference type="EMBL" id="JBICCN010000078">
    <property type="protein sequence ID" value="KAL3095956.1"/>
    <property type="molecule type" value="Genomic_DNA"/>
</dbReference>
<dbReference type="SUPFAM" id="SSF51556">
    <property type="entry name" value="Metallo-dependent hydrolases"/>
    <property type="match status" value="1"/>
</dbReference>
<accession>A0ABD2JZ82</accession>
<gene>
    <name evidence="3" type="ORF">niasHS_005715</name>
</gene>
<reference evidence="3 4" key="1">
    <citation type="submission" date="2024-10" db="EMBL/GenBank/DDBJ databases">
        <authorList>
            <person name="Kim D."/>
        </authorList>
    </citation>
    <scope>NUCLEOTIDE SEQUENCE [LARGE SCALE GENOMIC DNA]</scope>
    <source>
        <strain evidence="3">Taebaek</strain>
    </source>
</reference>
<feature type="domain" description="Amidohydrolase-related" evidence="2">
    <location>
        <begin position="50"/>
        <end position="156"/>
    </location>
</feature>